<proteinExistence type="predicted"/>
<dbReference type="EMBL" id="WUAV01000001">
    <property type="protein sequence ID" value="KAF1768303.1"/>
    <property type="molecule type" value="Genomic_DNA"/>
</dbReference>
<evidence type="ECO:0000313" key="3">
    <source>
        <dbReference type="Proteomes" id="UP000483820"/>
    </source>
</evidence>
<evidence type="ECO:0000256" key="1">
    <source>
        <dbReference type="SAM" id="Coils"/>
    </source>
</evidence>
<organism evidence="2 3">
    <name type="scientific">Caenorhabditis remanei</name>
    <name type="common">Caenorhabditis vulgaris</name>
    <dbReference type="NCBI Taxonomy" id="31234"/>
    <lineage>
        <taxon>Eukaryota</taxon>
        <taxon>Metazoa</taxon>
        <taxon>Ecdysozoa</taxon>
        <taxon>Nematoda</taxon>
        <taxon>Chromadorea</taxon>
        <taxon>Rhabditida</taxon>
        <taxon>Rhabditina</taxon>
        <taxon>Rhabditomorpha</taxon>
        <taxon>Rhabditoidea</taxon>
        <taxon>Rhabditidae</taxon>
        <taxon>Peloderinae</taxon>
        <taxon>Caenorhabditis</taxon>
    </lineage>
</organism>
<reference evidence="2 3" key="1">
    <citation type="submission" date="2019-12" db="EMBL/GenBank/DDBJ databases">
        <title>Chromosome-level assembly of the Caenorhabditis remanei genome.</title>
        <authorList>
            <person name="Teterina A.A."/>
            <person name="Willis J.H."/>
            <person name="Phillips P.C."/>
        </authorList>
    </citation>
    <scope>NUCLEOTIDE SEQUENCE [LARGE SCALE GENOMIC DNA]</scope>
    <source>
        <strain evidence="2 3">PX506</strain>
        <tissue evidence="2">Whole organism</tissue>
    </source>
</reference>
<keyword evidence="1" id="KW-0175">Coiled coil</keyword>
<sequence>MRYTWQEMRELVRLALDSGEYDSDTGVPDPVFDGQIFREAFPLRTPLGLCAKFNKDLAVRGLTETELLEQYRIRKVEIGGKHSYKLMPDENREFELDGDGEAQQPEPRRRTLTLKTFFNLLANMVSQLEEDNHEMADLSNQIAAIKVNEREEEAVANMVKSFLIRGLEGCKH</sequence>
<comment type="caution">
    <text evidence="2">The sequence shown here is derived from an EMBL/GenBank/DDBJ whole genome shotgun (WGS) entry which is preliminary data.</text>
</comment>
<name>A0A6A5HPW4_CAERE</name>
<dbReference type="KEGG" id="crq:GCK72_000115"/>
<dbReference type="AlphaFoldDB" id="A0A6A5HPW4"/>
<feature type="coiled-coil region" evidence="1">
    <location>
        <begin position="121"/>
        <end position="148"/>
    </location>
</feature>
<dbReference type="GeneID" id="78773031"/>
<protein>
    <submittedName>
        <fullName evidence="2">Uncharacterized protein</fullName>
    </submittedName>
</protein>
<accession>A0A6A5HPW4</accession>
<evidence type="ECO:0000313" key="2">
    <source>
        <dbReference type="EMBL" id="KAF1768303.1"/>
    </source>
</evidence>
<gene>
    <name evidence="2" type="ORF">GCK72_000115</name>
</gene>
<dbReference type="CTD" id="78773031"/>
<dbReference type="Proteomes" id="UP000483820">
    <property type="component" value="Chromosome I"/>
</dbReference>
<dbReference type="RefSeq" id="XP_053590920.1">
    <property type="nucleotide sequence ID" value="XM_053722275.1"/>
</dbReference>